<protein>
    <submittedName>
        <fullName evidence="2">Unannotated protein</fullName>
    </submittedName>
</protein>
<accession>A0A6J6USJ8</accession>
<dbReference type="SUPFAM" id="SSF140490">
    <property type="entry name" value="Nqo1C-terminal domain-like"/>
    <property type="match status" value="1"/>
</dbReference>
<dbReference type="Pfam" id="PF10589">
    <property type="entry name" value="NADH_4Fe-4S"/>
    <property type="match status" value="1"/>
</dbReference>
<dbReference type="InterPro" id="IPR019575">
    <property type="entry name" value="Nuop51_4Fe4S-bd"/>
</dbReference>
<name>A0A6J6USJ8_9ZZZZ</name>
<proteinExistence type="predicted"/>
<reference evidence="2" key="1">
    <citation type="submission" date="2020-05" db="EMBL/GenBank/DDBJ databases">
        <authorList>
            <person name="Chiriac C."/>
            <person name="Salcher M."/>
            <person name="Ghai R."/>
            <person name="Kavagutti S V."/>
        </authorList>
    </citation>
    <scope>NUCLEOTIDE SEQUENCE</scope>
</reference>
<dbReference type="EMBL" id="CAEZZO010000011">
    <property type="protein sequence ID" value="CAB4761733.1"/>
    <property type="molecule type" value="Genomic_DNA"/>
</dbReference>
<gene>
    <name evidence="2" type="ORF">UFOPK2886_00147</name>
</gene>
<dbReference type="Gene3D" id="1.20.1440.230">
    <property type="entry name" value="NADH-ubiquinone oxidoreductase 51kDa subunit, iron-sulphur binding domain"/>
    <property type="match status" value="1"/>
</dbReference>
<organism evidence="2">
    <name type="scientific">freshwater metagenome</name>
    <dbReference type="NCBI Taxonomy" id="449393"/>
    <lineage>
        <taxon>unclassified sequences</taxon>
        <taxon>metagenomes</taxon>
        <taxon>ecological metagenomes</taxon>
    </lineage>
</organism>
<evidence type="ECO:0000313" key="2">
    <source>
        <dbReference type="EMBL" id="CAB4761733.1"/>
    </source>
</evidence>
<dbReference type="AlphaFoldDB" id="A0A6J6USJ8"/>
<evidence type="ECO:0000259" key="1">
    <source>
        <dbReference type="Pfam" id="PF10589"/>
    </source>
</evidence>
<feature type="domain" description="NADH-ubiquinone oxidoreductase 51kDa subunit iron-sulphur binding" evidence="1">
    <location>
        <begin position="2"/>
        <end position="30"/>
    </location>
</feature>
<sequence length="52" mass="5582">MGRSFCALADGAASPIISSLKYFRQEYLDHLAAGKCPFDPIASTLFDTTGVK</sequence>
<dbReference type="InterPro" id="IPR037207">
    <property type="entry name" value="Nuop51_4Fe4S-bd_sf"/>
</dbReference>
<dbReference type="GO" id="GO:0051539">
    <property type="term" value="F:4 iron, 4 sulfur cluster binding"/>
    <property type="evidence" value="ECO:0007669"/>
    <property type="project" value="InterPro"/>
</dbReference>